<dbReference type="EnsemblMetazoa" id="XM_020006694.1">
    <property type="protein sequence ID" value="XP_019862253.1"/>
    <property type="gene ID" value="LOC109590820"/>
</dbReference>
<dbReference type="InterPro" id="IPR000488">
    <property type="entry name" value="Death_dom"/>
</dbReference>
<dbReference type="GO" id="GO:0007165">
    <property type="term" value="P:signal transduction"/>
    <property type="evidence" value="ECO:0007669"/>
    <property type="project" value="InterPro"/>
</dbReference>
<feature type="domain" description="Death" evidence="2">
    <location>
        <begin position="405"/>
        <end position="465"/>
    </location>
</feature>
<feature type="region of interest" description="Disordered" evidence="1">
    <location>
        <begin position="241"/>
        <end position="262"/>
    </location>
</feature>
<dbReference type="PROSITE" id="PS50017">
    <property type="entry name" value="DEATH_DOMAIN"/>
    <property type="match status" value="1"/>
</dbReference>
<dbReference type="Proteomes" id="UP000007879">
    <property type="component" value="Unassembled WGS sequence"/>
</dbReference>
<dbReference type="KEGG" id="aqu:109590820"/>
<keyword evidence="4" id="KW-1185">Reference proteome</keyword>
<name>A0AAN0JZA4_AMPQE</name>
<dbReference type="RefSeq" id="XP_019862253.1">
    <property type="nucleotide sequence ID" value="XM_020006694.1"/>
</dbReference>
<feature type="compositionally biased region" description="Polar residues" evidence="1">
    <location>
        <begin position="241"/>
        <end position="251"/>
    </location>
</feature>
<protein>
    <recommendedName>
        <fullName evidence="2">Death domain-containing protein</fullName>
    </recommendedName>
</protein>
<accession>A0AAN0JZA4</accession>
<feature type="region of interest" description="Disordered" evidence="1">
    <location>
        <begin position="284"/>
        <end position="304"/>
    </location>
</feature>
<dbReference type="SUPFAM" id="SSF47986">
    <property type="entry name" value="DEATH domain"/>
    <property type="match status" value="1"/>
</dbReference>
<dbReference type="InterPro" id="IPR011029">
    <property type="entry name" value="DEATH-like_dom_sf"/>
</dbReference>
<evidence type="ECO:0000256" key="1">
    <source>
        <dbReference type="SAM" id="MobiDB-lite"/>
    </source>
</evidence>
<proteinExistence type="predicted"/>
<organism evidence="3 4">
    <name type="scientific">Amphimedon queenslandica</name>
    <name type="common">Sponge</name>
    <dbReference type="NCBI Taxonomy" id="400682"/>
    <lineage>
        <taxon>Eukaryota</taxon>
        <taxon>Metazoa</taxon>
        <taxon>Porifera</taxon>
        <taxon>Demospongiae</taxon>
        <taxon>Heteroscleromorpha</taxon>
        <taxon>Haplosclerida</taxon>
        <taxon>Niphatidae</taxon>
        <taxon>Amphimedon</taxon>
    </lineage>
</organism>
<sequence>MSLREKGDPLNTKKLVALLKHLYIVAGPMKTKDGRKTVKYYFMPCALKPVDVEREERDGSVSLAPLLICFECGYTPVGVFCCLLAYLLDQKTDQVLEWKLTGNDQYRNRITFQVGQYYDTVTLISRATYLEVWIQQIKGLELSISLNDLCNQILSSLHKGLVTVTESLHYTYKSRHMFGVPCTCTGVPHPAVIEYLSDVAKCTNGNIMQLDEKHLYWSKKVVDLNMVQKICSKASQTEHGIPNISSSSSKAAENMEDSKQDFSGSSMEKIKECYADTIQDDLLNQREGRTEETRFKNEGPKEKENQEVLLKSRLEAAQENLSASKRFKIEYGDSHDYIKSTFSEGQSSDETICRKRKLNEDEDDLLTIKRFKLSDIIDATETETTTEQKSSSSHSAMILEPVEDDWYHIGQCLELKESVLTKIKEMTRVDSRLTHVLETWCHEKDRTITELKDSLKRMDRDDILEVKNSKEVQTQIETENKEKQTTQITLDKEIQFNYLVPSQ</sequence>
<evidence type="ECO:0000313" key="3">
    <source>
        <dbReference type="EnsemblMetazoa" id="XP_019862253.1"/>
    </source>
</evidence>
<dbReference type="GeneID" id="109590820"/>
<dbReference type="Pfam" id="PF00531">
    <property type="entry name" value="Death"/>
    <property type="match status" value="1"/>
</dbReference>
<evidence type="ECO:0000259" key="2">
    <source>
        <dbReference type="PROSITE" id="PS50017"/>
    </source>
</evidence>
<evidence type="ECO:0000313" key="4">
    <source>
        <dbReference type="Proteomes" id="UP000007879"/>
    </source>
</evidence>
<reference evidence="3" key="2">
    <citation type="submission" date="2024-06" db="UniProtKB">
        <authorList>
            <consortium name="EnsemblMetazoa"/>
        </authorList>
    </citation>
    <scope>IDENTIFICATION</scope>
</reference>
<dbReference type="Gene3D" id="1.10.533.10">
    <property type="entry name" value="Death Domain, Fas"/>
    <property type="match status" value="1"/>
</dbReference>
<reference evidence="4" key="1">
    <citation type="journal article" date="2010" name="Nature">
        <title>The Amphimedon queenslandica genome and the evolution of animal complexity.</title>
        <authorList>
            <person name="Srivastava M."/>
            <person name="Simakov O."/>
            <person name="Chapman J."/>
            <person name="Fahey B."/>
            <person name="Gauthier M.E."/>
            <person name="Mitros T."/>
            <person name="Richards G.S."/>
            <person name="Conaco C."/>
            <person name="Dacre M."/>
            <person name="Hellsten U."/>
            <person name="Larroux C."/>
            <person name="Putnam N.H."/>
            <person name="Stanke M."/>
            <person name="Adamska M."/>
            <person name="Darling A."/>
            <person name="Degnan S.M."/>
            <person name="Oakley T.H."/>
            <person name="Plachetzki D.C."/>
            <person name="Zhai Y."/>
            <person name="Adamski M."/>
            <person name="Calcino A."/>
            <person name="Cummins S.F."/>
            <person name="Goodstein D.M."/>
            <person name="Harris C."/>
            <person name="Jackson D.J."/>
            <person name="Leys S.P."/>
            <person name="Shu S."/>
            <person name="Woodcroft B.J."/>
            <person name="Vervoort M."/>
            <person name="Kosik K.S."/>
            <person name="Manning G."/>
            <person name="Degnan B.M."/>
            <person name="Rokhsar D.S."/>
        </authorList>
    </citation>
    <scope>NUCLEOTIDE SEQUENCE [LARGE SCALE GENOMIC DNA]</scope>
</reference>
<dbReference type="AlphaFoldDB" id="A0AAN0JZA4"/>